<feature type="compositionally biased region" description="Pro residues" evidence="1">
    <location>
        <begin position="50"/>
        <end position="60"/>
    </location>
</feature>
<feature type="compositionally biased region" description="Polar residues" evidence="1">
    <location>
        <begin position="22"/>
        <end position="48"/>
    </location>
</feature>
<sequence>MASSFYECSSSSDSTPSHPGSRRSSFTSPQQFSGGLPTPNSSPLTSHNCPPAPSNRPPTPSSCHHSPDLHDTPGQPLTDAQLIATFTPQEQEFYNWFLETEEEQNDLMDLIFDPGAYDRFHEAAWPDPKVLEAYDKWANKWLGRHTDRMFASISDEEFFEQLRNTNSIRDGDLARLCWTLNVPNIPLAILGEANFDGIFACYAVRPSSNFLYPSPPFWLTEDDIGSMNESHEIALAINLNVRTDEKGFPAVPVRQVKKQLVMKQGTSVPDSVDVDPNDPKGKTSFVFIQLGELCVFSEDWDTVRTKSRDEILDQTWQLTGFGVVAEVTSEGVPKALWVIYNTRIPTASDDGEVSRHYDQGDPMAGWVFKEHPAGSDRDSDKRFFAARITDDLNNFGPTKKLNFEIFCHSEVQIVPSIVYETEGVHVPVETADLDDEK</sequence>
<name>A0A9W8WLP6_9HYPO</name>
<organism evidence="2 3">
    <name type="scientific">Fusarium piperis</name>
    <dbReference type="NCBI Taxonomy" id="1435070"/>
    <lineage>
        <taxon>Eukaryota</taxon>
        <taxon>Fungi</taxon>
        <taxon>Dikarya</taxon>
        <taxon>Ascomycota</taxon>
        <taxon>Pezizomycotina</taxon>
        <taxon>Sordariomycetes</taxon>
        <taxon>Hypocreomycetidae</taxon>
        <taxon>Hypocreales</taxon>
        <taxon>Nectriaceae</taxon>
        <taxon>Fusarium</taxon>
        <taxon>Fusarium solani species complex</taxon>
    </lineage>
</organism>
<gene>
    <name evidence="2" type="ORF">N0V84_001201</name>
</gene>
<evidence type="ECO:0000313" key="2">
    <source>
        <dbReference type="EMBL" id="KAJ4328330.1"/>
    </source>
</evidence>
<proteinExistence type="predicted"/>
<dbReference type="AlphaFoldDB" id="A0A9W8WLP6"/>
<comment type="caution">
    <text evidence="2">The sequence shown here is derived from an EMBL/GenBank/DDBJ whole genome shotgun (WGS) entry which is preliminary data.</text>
</comment>
<keyword evidence="3" id="KW-1185">Reference proteome</keyword>
<protein>
    <submittedName>
        <fullName evidence="2">Uncharacterized protein</fullName>
    </submittedName>
</protein>
<accession>A0A9W8WLP6</accession>
<dbReference type="EMBL" id="JAPEUR010000012">
    <property type="protein sequence ID" value="KAJ4328330.1"/>
    <property type="molecule type" value="Genomic_DNA"/>
</dbReference>
<feature type="compositionally biased region" description="Low complexity" evidence="1">
    <location>
        <begin position="1"/>
        <end position="19"/>
    </location>
</feature>
<feature type="region of interest" description="Disordered" evidence="1">
    <location>
        <begin position="1"/>
        <end position="76"/>
    </location>
</feature>
<dbReference type="OrthoDB" id="5430299at2759"/>
<dbReference type="Proteomes" id="UP001140502">
    <property type="component" value="Unassembled WGS sequence"/>
</dbReference>
<reference evidence="2" key="1">
    <citation type="submission" date="2022-10" db="EMBL/GenBank/DDBJ databases">
        <title>Tapping the CABI collections for fungal endophytes: first genome assemblies for Collariella, Neodidymelliopsis, Ascochyta clinopodiicola, Didymella pomorum, Didymosphaeria variabile, Neocosmospora piperis and Neocucurbitaria cava.</title>
        <authorList>
            <person name="Hill R."/>
        </authorList>
    </citation>
    <scope>NUCLEOTIDE SEQUENCE</scope>
    <source>
        <strain evidence="2">IMI 366586</strain>
    </source>
</reference>
<evidence type="ECO:0000313" key="3">
    <source>
        <dbReference type="Proteomes" id="UP001140502"/>
    </source>
</evidence>
<evidence type="ECO:0000256" key="1">
    <source>
        <dbReference type="SAM" id="MobiDB-lite"/>
    </source>
</evidence>